<keyword evidence="5 8" id="KW-1133">Transmembrane helix</keyword>
<comment type="similarity">
    <text evidence="2 8">Belongs to the organo anion transporter (TC 2.A.60) family.</text>
</comment>
<dbReference type="GO" id="GO:0006811">
    <property type="term" value="P:monoatomic ion transport"/>
    <property type="evidence" value="ECO:0007669"/>
    <property type="project" value="UniProtKB-KW"/>
</dbReference>
<feature type="transmembrane region" description="Helical" evidence="8">
    <location>
        <begin position="59"/>
        <end position="77"/>
    </location>
</feature>
<evidence type="ECO:0000256" key="7">
    <source>
        <dbReference type="ARBA" id="ARBA00023157"/>
    </source>
</evidence>
<dbReference type="InterPro" id="IPR002350">
    <property type="entry name" value="Kazal_dom"/>
</dbReference>
<proteinExistence type="inferred from homology"/>
<keyword evidence="7" id="KW-1015">Disulfide bond</keyword>
<feature type="region of interest" description="Disordered" evidence="9">
    <location>
        <begin position="669"/>
        <end position="703"/>
    </location>
</feature>
<dbReference type="InterPro" id="IPR036259">
    <property type="entry name" value="MFS_trans_sf"/>
</dbReference>
<protein>
    <recommendedName>
        <fullName evidence="8">Solute carrier organic anion transporter family member</fullName>
    </recommendedName>
</protein>
<feature type="transmembrane region" description="Helical" evidence="8">
    <location>
        <begin position="449"/>
        <end position="469"/>
    </location>
</feature>
<evidence type="ECO:0000256" key="8">
    <source>
        <dbReference type="RuleBase" id="RU362056"/>
    </source>
</evidence>
<feature type="transmembrane region" description="Helical" evidence="8">
    <location>
        <begin position="417"/>
        <end position="437"/>
    </location>
</feature>
<sequence>MPDKTGSIFQPDPDTFQPSKEEIREAGFLIHTDEDVNDTLCGIGSFKPRWLQVLARKEAYLAVFCMVGLAQGMFFTYTVSVISTLEKRFKLTSKQTGAVLCGNDISQVILSMVLGYYGNYGHRPRWVGIGVMFAALSCFVAAIPHFLYGPGSDAISIMETLSGSMKRAHGNNVTGIDTSATKVEMCYSGSQAECGEDSDEITSYMGPVILFFFSQFFVGIAVSLFYSIGITYMDDNVSKKSYPLYYSSALLLRILGPVLGYLVGGKCLSMWIDPFQSPNLTMRDPRWLGAWWLGYMFIGTGLTVAGSLLFLFPRNLPGTLRREAKRIVRQTSRDSQKSGHGRPLEYFASLAKTRKNEADRPNLNNLRAALKRLFTNKIWVGNLFNTVVAVLAFSGYWNFKPKYLENQFRKSAAEANYYTGVASLASVVMGTGVGGFIMRWIRPRPRYVAGYNIFVTLFLAAGFLGLMFIGCPKLNVIGPVAGSTVPECSSDCECSPRYSPMCSQDQSTVYYSPCYAGCTFVDPSASPVVGESEGGWGMSGYCPEPCDRFFHYLIVQITVKTVSSTGRVGSSVIHLRSVRDEDKGLALGTLTLFMSFFAFIPAPIIMGAIIDSACLVWDESCGVTGNCWLYDSDKFRTIIHLVPAVLGDFVVYYYSCQLDLYGDREDQLGEELPQKTTTTTQDMKEEEEVKPLNTHKEEDFLVE</sequence>
<dbReference type="PANTHER" id="PTHR11388:SF76">
    <property type="entry name" value="SOLUTE CARRIER ORGANIC ANION TRANSPORTER FAMILY MEMBER"/>
    <property type="match status" value="1"/>
</dbReference>
<evidence type="ECO:0000256" key="6">
    <source>
        <dbReference type="ARBA" id="ARBA00023136"/>
    </source>
</evidence>
<name>A0AAE1PM94_9EUCA</name>
<keyword evidence="3" id="KW-1003">Cell membrane</keyword>
<evidence type="ECO:0000313" key="11">
    <source>
        <dbReference type="EMBL" id="KAK4309702.1"/>
    </source>
</evidence>
<dbReference type="InterPro" id="IPR004156">
    <property type="entry name" value="OATP"/>
</dbReference>
<feature type="transmembrane region" description="Helical" evidence="8">
    <location>
        <begin position="129"/>
        <end position="148"/>
    </location>
</feature>
<keyword evidence="12" id="KW-1185">Reference proteome</keyword>
<evidence type="ECO:0000256" key="9">
    <source>
        <dbReference type="SAM" id="MobiDB-lite"/>
    </source>
</evidence>
<keyword evidence="4 8" id="KW-0812">Transmembrane</keyword>
<dbReference type="Gene3D" id="1.20.1250.20">
    <property type="entry name" value="MFS general substrate transporter like domains"/>
    <property type="match status" value="1"/>
</dbReference>
<dbReference type="Proteomes" id="UP001292094">
    <property type="component" value="Unassembled WGS sequence"/>
</dbReference>
<dbReference type="SUPFAM" id="SSF103473">
    <property type="entry name" value="MFS general substrate transporter"/>
    <property type="match status" value="1"/>
</dbReference>
<accession>A0AAE1PM94</accession>
<keyword evidence="8" id="KW-0813">Transport</keyword>
<dbReference type="NCBIfam" id="TIGR00805">
    <property type="entry name" value="oat"/>
    <property type="match status" value="1"/>
</dbReference>
<feature type="transmembrane region" description="Helical" evidence="8">
    <location>
        <begin position="208"/>
        <end position="229"/>
    </location>
</feature>
<organism evidence="11 12">
    <name type="scientific">Petrolisthes manimaculis</name>
    <dbReference type="NCBI Taxonomy" id="1843537"/>
    <lineage>
        <taxon>Eukaryota</taxon>
        <taxon>Metazoa</taxon>
        <taxon>Ecdysozoa</taxon>
        <taxon>Arthropoda</taxon>
        <taxon>Crustacea</taxon>
        <taxon>Multicrustacea</taxon>
        <taxon>Malacostraca</taxon>
        <taxon>Eumalacostraca</taxon>
        <taxon>Eucarida</taxon>
        <taxon>Decapoda</taxon>
        <taxon>Pleocyemata</taxon>
        <taxon>Anomura</taxon>
        <taxon>Galatheoidea</taxon>
        <taxon>Porcellanidae</taxon>
        <taxon>Petrolisthes</taxon>
    </lineage>
</organism>
<feature type="transmembrane region" description="Helical" evidence="8">
    <location>
        <begin position="97"/>
        <end position="117"/>
    </location>
</feature>
<evidence type="ECO:0000256" key="4">
    <source>
        <dbReference type="ARBA" id="ARBA00022692"/>
    </source>
</evidence>
<feature type="transmembrane region" description="Helical" evidence="8">
    <location>
        <begin position="292"/>
        <end position="312"/>
    </location>
</feature>
<dbReference type="GO" id="GO:0016323">
    <property type="term" value="C:basolateral plasma membrane"/>
    <property type="evidence" value="ECO:0007669"/>
    <property type="project" value="TreeGrafter"/>
</dbReference>
<dbReference type="AlphaFoldDB" id="A0AAE1PM94"/>
<comment type="subcellular location">
    <subcellularLocation>
        <location evidence="1 8">Cell membrane</location>
        <topology evidence="1 8">Multi-pass membrane protein</topology>
    </subcellularLocation>
</comment>
<feature type="domain" description="Kazal-like" evidence="10">
    <location>
        <begin position="482"/>
        <end position="544"/>
    </location>
</feature>
<dbReference type="Pfam" id="PF03137">
    <property type="entry name" value="OATP"/>
    <property type="match status" value="1"/>
</dbReference>
<dbReference type="GO" id="GO:0015347">
    <property type="term" value="F:sodium-independent organic anion transmembrane transporter activity"/>
    <property type="evidence" value="ECO:0007669"/>
    <property type="project" value="TreeGrafter"/>
</dbReference>
<feature type="transmembrane region" description="Helical" evidence="8">
    <location>
        <begin position="585"/>
        <end position="610"/>
    </location>
</feature>
<dbReference type="PROSITE" id="PS51465">
    <property type="entry name" value="KAZAL_2"/>
    <property type="match status" value="1"/>
</dbReference>
<feature type="transmembrane region" description="Helical" evidence="8">
    <location>
        <begin position="378"/>
        <end position="397"/>
    </location>
</feature>
<keyword evidence="8" id="KW-0406">Ion transport</keyword>
<evidence type="ECO:0000256" key="2">
    <source>
        <dbReference type="ARBA" id="ARBA00009657"/>
    </source>
</evidence>
<dbReference type="EMBL" id="JAWZYT010001726">
    <property type="protein sequence ID" value="KAK4309702.1"/>
    <property type="molecule type" value="Genomic_DNA"/>
</dbReference>
<gene>
    <name evidence="11" type="ORF">Pmani_018698</name>
</gene>
<dbReference type="PANTHER" id="PTHR11388">
    <property type="entry name" value="ORGANIC ANION TRANSPORTER"/>
    <property type="match status" value="1"/>
</dbReference>
<dbReference type="CDD" id="cd17336">
    <property type="entry name" value="MFS_SLCO_OATP"/>
    <property type="match status" value="1"/>
</dbReference>
<reference evidence="11" key="1">
    <citation type="submission" date="2023-11" db="EMBL/GenBank/DDBJ databases">
        <title>Genome assemblies of two species of porcelain crab, Petrolisthes cinctipes and Petrolisthes manimaculis (Anomura: Porcellanidae).</title>
        <authorList>
            <person name="Angst P."/>
        </authorList>
    </citation>
    <scope>NUCLEOTIDE SEQUENCE</scope>
    <source>
        <strain evidence="11">PB745_02</strain>
        <tissue evidence="11">Gill</tissue>
    </source>
</reference>
<evidence type="ECO:0000256" key="1">
    <source>
        <dbReference type="ARBA" id="ARBA00004651"/>
    </source>
</evidence>
<feature type="compositionally biased region" description="Basic and acidic residues" evidence="9">
    <location>
        <begin position="687"/>
        <end position="703"/>
    </location>
</feature>
<evidence type="ECO:0000313" key="12">
    <source>
        <dbReference type="Proteomes" id="UP001292094"/>
    </source>
</evidence>
<feature type="transmembrane region" description="Helical" evidence="8">
    <location>
        <begin position="250"/>
        <end position="272"/>
    </location>
</feature>
<comment type="caution">
    <text evidence="8">Lacks conserved residue(s) required for the propagation of feature annotation.</text>
</comment>
<evidence type="ECO:0000259" key="10">
    <source>
        <dbReference type="PROSITE" id="PS51465"/>
    </source>
</evidence>
<evidence type="ECO:0000256" key="3">
    <source>
        <dbReference type="ARBA" id="ARBA00022475"/>
    </source>
</evidence>
<comment type="caution">
    <text evidence="11">The sequence shown here is derived from an EMBL/GenBank/DDBJ whole genome shotgun (WGS) entry which is preliminary data.</text>
</comment>
<keyword evidence="6 8" id="KW-0472">Membrane</keyword>
<dbReference type="GO" id="GO:0043252">
    <property type="term" value="P:sodium-independent organic anion transport"/>
    <property type="evidence" value="ECO:0007669"/>
    <property type="project" value="TreeGrafter"/>
</dbReference>
<evidence type="ECO:0000256" key="5">
    <source>
        <dbReference type="ARBA" id="ARBA00022989"/>
    </source>
</evidence>